<keyword evidence="2 4" id="KW-0689">Ribosomal protein</keyword>
<dbReference type="InterPro" id="IPR050323">
    <property type="entry name" value="Ribosomal_protein_uL10"/>
</dbReference>
<dbReference type="EMBL" id="JAAIUW010000009">
    <property type="protein sequence ID" value="KAF7816338.1"/>
    <property type="molecule type" value="Genomic_DNA"/>
</dbReference>
<accession>A0A834T5I4</accession>
<comment type="similarity">
    <text evidence="1">Belongs to the universal ribosomal protein uL10 family.</text>
</comment>
<dbReference type="PANTHER" id="PTHR45699">
    <property type="entry name" value="60S ACIDIC RIBOSOMAL PROTEIN P0"/>
    <property type="match status" value="1"/>
</dbReference>
<evidence type="ECO:0000256" key="1">
    <source>
        <dbReference type="ARBA" id="ARBA00008889"/>
    </source>
</evidence>
<evidence type="ECO:0000256" key="2">
    <source>
        <dbReference type="ARBA" id="ARBA00022980"/>
    </source>
</evidence>
<reference evidence="4" key="1">
    <citation type="submission" date="2020-09" db="EMBL/GenBank/DDBJ databases">
        <title>Genome-Enabled Discovery of Anthraquinone Biosynthesis in Senna tora.</title>
        <authorList>
            <person name="Kang S.-H."/>
            <person name="Pandey R.P."/>
            <person name="Lee C.-M."/>
            <person name="Sim J.-S."/>
            <person name="Jeong J.-T."/>
            <person name="Choi B.-S."/>
            <person name="Jung M."/>
            <person name="Ginzburg D."/>
            <person name="Zhao K."/>
            <person name="Won S.Y."/>
            <person name="Oh T.-J."/>
            <person name="Yu Y."/>
            <person name="Kim N.-H."/>
            <person name="Lee O.R."/>
            <person name="Lee T.-H."/>
            <person name="Bashyal P."/>
            <person name="Kim T.-S."/>
            <person name="Lee W.-H."/>
            <person name="Kawkins C."/>
            <person name="Kim C.-K."/>
            <person name="Kim J.S."/>
            <person name="Ahn B.O."/>
            <person name="Rhee S.Y."/>
            <person name="Sohng J.K."/>
        </authorList>
    </citation>
    <scope>NUCLEOTIDE SEQUENCE</scope>
    <source>
        <tissue evidence="4">Leaf</tissue>
    </source>
</reference>
<name>A0A834T5I4_9FABA</name>
<protein>
    <submittedName>
        <fullName evidence="4">60S acidic ribosomal protein P0-like</fullName>
    </submittedName>
</protein>
<dbReference type="OrthoDB" id="10259902at2759"/>
<dbReference type="Pfam" id="PF00466">
    <property type="entry name" value="Ribosomal_L10"/>
    <property type="match status" value="1"/>
</dbReference>
<gene>
    <name evidence="4" type="ORF">G2W53_030307</name>
</gene>
<dbReference type="InterPro" id="IPR043141">
    <property type="entry name" value="Ribosomal_uL10-like_sf"/>
</dbReference>
<dbReference type="InterPro" id="IPR001790">
    <property type="entry name" value="Ribosomal_uL10"/>
</dbReference>
<dbReference type="GO" id="GO:0022625">
    <property type="term" value="C:cytosolic large ribosomal subunit"/>
    <property type="evidence" value="ECO:0007669"/>
    <property type="project" value="TreeGrafter"/>
</dbReference>
<dbReference type="GO" id="GO:0002181">
    <property type="term" value="P:cytoplasmic translation"/>
    <property type="evidence" value="ECO:0007669"/>
    <property type="project" value="TreeGrafter"/>
</dbReference>
<dbReference type="SUPFAM" id="SSF160369">
    <property type="entry name" value="Ribosomal protein L10-like"/>
    <property type="match status" value="1"/>
</dbReference>
<evidence type="ECO:0000313" key="5">
    <source>
        <dbReference type="Proteomes" id="UP000634136"/>
    </source>
</evidence>
<sequence>MAMKPCKVAYDSKLWKLLKEYSQIVVVAVDNVGSNHLQNIRRNLQGDSVMVMGKNSLMRRSIKMDAHSSPNNAFLNLLPLLVGNVALIFTKADMKELSEEIAKFEVVHPLVMCPKFVSYESYRNCLFMRSRQLPLGLTCCQQQLLPQTADPLLLCQQFLPYNNCFMMRSRQFLIMSVWAPILYFAGTL</sequence>
<dbReference type="PANTHER" id="PTHR45699:SF24">
    <property type="entry name" value="RIBOSOMAL PROTEIN L10P-RELATED"/>
    <property type="match status" value="1"/>
</dbReference>
<proteinExistence type="inferred from homology"/>
<dbReference type="GO" id="GO:0003735">
    <property type="term" value="F:structural constituent of ribosome"/>
    <property type="evidence" value="ECO:0007669"/>
    <property type="project" value="TreeGrafter"/>
</dbReference>
<dbReference type="Gene3D" id="3.30.70.1730">
    <property type="match status" value="1"/>
</dbReference>
<comment type="caution">
    <text evidence="4">The sequence shown here is derived from an EMBL/GenBank/DDBJ whole genome shotgun (WGS) entry which is preliminary data.</text>
</comment>
<keyword evidence="5" id="KW-1185">Reference proteome</keyword>
<dbReference type="GO" id="GO:0000027">
    <property type="term" value="P:ribosomal large subunit assembly"/>
    <property type="evidence" value="ECO:0007669"/>
    <property type="project" value="TreeGrafter"/>
</dbReference>
<dbReference type="GO" id="GO:0070180">
    <property type="term" value="F:large ribosomal subunit rRNA binding"/>
    <property type="evidence" value="ECO:0007669"/>
    <property type="project" value="TreeGrafter"/>
</dbReference>
<dbReference type="AlphaFoldDB" id="A0A834T5I4"/>
<dbReference type="Proteomes" id="UP000634136">
    <property type="component" value="Unassembled WGS sequence"/>
</dbReference>
<keyword evidence="3" id="KW-0687">Ribonucleoprotein</keyword>
<evidence type="ECO:0000313" key="4">
    <source>
        <dbReference type="EMBL" id="KAF7816338.1"/>
    </source>
</evidence>
<evidence type="ECO:0000256" key="3">
    <source>
        <dbReference type="ARBA" id="ARBA00023274"/>
    </source>
</evidence>
<organism evidence="4 5">
    <name type="scientific">Senna tora</name>
    <dbReference type="NCBI Taxonomy" id="362788"/>
    <lineage>
        <taxon>Eukaryota</taxon>
        <taxon>Viridiplantae</taxon>
        <taxon>Streptophyta</taxon>
        <taxon>Embryophyta</taxon>
        <taxon>Tracheophyta</taxon>
        <taxon>Spermatophyta</taxon>
        <taxon>Magnoliopsida</taxon>
        <taxon>eudicotyledons</taxon>
        <taxon>Gunneridae</taxon>
        <taxon>Pentapetalae</taxon>
        <taxon>rosids</taxon>
        <taxon>fabids</taxon>
        <taxon>Fabales</taxon>
        <taxon>Fabaceae</taxon>
        <taxon>Caesalpinioideae</taxon>
        <taxon>Cassia clade</taxon>
        <taxon>Senna</taxon>
    </lineage>
</organism>